<sequence length="319" mass="36091">MNRKRSRRYFKHLIFMILTVLQSSCTFGDEPGVCPYNTRLDYRSAGSGSENELPVYVDNLRQYLFDSEGKLLGVETLRGDSIRGWQGNLAAGEYTVVLWGNLADDGSDGLAIEPESGERLADMELSAVTSGAPAGYRMNTGRLYYGNLTFRVEEGRSFRRRVYLSHAHASLHVTVQWMADAPAEGGTYRMRMKGIASEYGFVKGWESEEQPEGGSYAVPYISTSRINHETRASMNYDGEVTGEFVTFRYTSGTHQLWSLWRNDERIVGDLDLYRFFAKKPMDMDRNIEQEFEILVTVYADKIIVTEVTESDWDEGGAIG</sequence>
<protein>
    <recommendedName>
        <fullName evidence="11">Fimbrillin-A associated anchor proteins Mfa1 and Mfa2</fullName>
    </recommendedName>
</protein>
<accession>A0A0F5JRT6</accession>
<dbReference type="GO" id="GO:0009279">
    <property type="term" value="C:cell outer membrane"/>
    <property type="evidence" value="ECO:0007669"/>
    <property type="project" value="UniProtKB-SubCell"/>
</dbReference>
<evidence type="ECO:0000256" key="6">
    <source>
        <dbReference type="ARBA" id="ARBA00023237"/>
    </source>
</evidence>
<evidence type="ECO:0000256" key="5">
    <source>
        <dbReference type="ARBA" id="ARBA00023139"/>
    </source>
</evidence>
<evidence type="ECO:0000313" key="10">
    <source>
        <dbReference type="Proteomes" id="UP000033047"/>
    </source>
</evidence>
<evidence type="ECO:0000256" key="3">
    <source>
        <dbReference type="ARBA" id="ARBA00022729"/>
    </source>
</evidence>
<comment type="caution">
    <text evidence="9">The sequence shown here is derived from an EMBL/GenBank/DDBJ whole genome shotgun (WGS) entry which is preliminary data.</text>
</comment>
<dbReference type="Pfam" id="PF08842">
    <property type="entry name" value="Mfa2"/>
    <property type="match status" value="1"/>
</dbReference>
<evidence type="ECO:0000256" key="4">
    <source>
        <dbReference type="ARBA" id="ARBA00023136"/>
    </source>
</evidence>
<evidence type="ECO:0008006" key="11">
    <source>
        <dbReference type="Google" id="ProtNLM"/>
    </source>
</evidence>
<keyword evidence="3 8" id="KW-0732">Signal</keyword>
<reference evidence="9 10" key="1">
    <citation type="submission" date="2013-04" db="EMBL/GenBank/DDBJ databases">
        <title>The Genome Sequence of Parabacteroides goldsteinii DSM 19448.</title>
        <authorList>
            <consortium name="The Broad Institute Genomics Platform"/>
            <person name="Earl A."/>
            <person name="Ward D."/>
            <person name="Feldgarden M."/>
            <person name="Gevers D."/>
            <person name="Martens E."/>
            <person name="Sakamoto M."/>
            <person name="Benno Y."/>
            <person name="Song Y."/>
            <person name="Liu C."/>
            <person name="Lee J."/>
            <person name="Bolanos M."/>
            <person name="Vaisanen M.L."/>
            <person name="Finegold S.M."/>
            <person name="Walker B."/>
            <person name="Young S."/>
            <person name="Zeng Q."/>
            <person name="Gargeya S."/>
            <person name="Fitzgerald M."/>
            <person name="Haas B."/>
            <person name="Abouelleil A."/>
            <person name="Allen A.W."/>
            <person name="Alvarado L."/>
            <person name="Arachchi H.M."/>
            <person name="Berlin A.M."/>
            <person name="Chapman S.B."/>
            <person name="Gainer-Dewar J."/>
            <person name="Goldberg J."/>
            <person name="Griggs A."/>
            <person name="Gujja S."/>
            <person name="Hansen M."/>
            <person name="Howarth C."/>
            <person name="Imamovic A."/>
            <person name="Ireland A."/>
            <person name="Larimer J."/>
            <person name="McCowan C."/>
            <person name="Murphy C."/>
            <person name="Pearson M."/>
            <person name="Poon T.W."/>
            <person name="Priest M."/>
            <person name="Roberts A."/>
            <person name="Saif S."/>
            <person name="Shea T."/>
            <person name="Sisk P."/>
            <person name="Sykes S."/>
            <person name="Wortman J."/>
            <person name="Nusbaum C."/>
            <person name="Birren B."/>
        </authorList>
    </citation>
    <scope>NUCLEOTIDE SEQUENCE [LARGE SCALE GENOMIC DNA]</scope>
    <source>
        <strain evidence="9 10">DSM 19448</strain>
    </source>
</reference>
<evidence type="ECO:0000313" key="9">
    <source>
        <dbReference type="EMBL" id="KKB60087.1"/>
    </source>
</evidence>
<evidence type="ECO:0000256" key="2">
    <source>
        <dbReference type="ARBA" id="ARBA00007248"/>
    </source>
</evidence>
<comment type="similarity">
    <text evidence="2">Belongs to the bacteroidetes fimbrillin superfamily. FimB/Mfa2 family.</text>
</comment>
<feature type="chain" id="PRO_5002489995" description="Fimbrillin-A associated anchor proteins Mfa1 and Mfa2" evidence="8">
    <location>
        <begin position="29"/>
        <end position="319"/>
    </location>
</feature>
<dbReference type="AlphaFoldDB" id="A0A0F5JRT6"/>
<feature type="signal peptide" evidence="8">
    <location>
        <begin position="1"/>
        <end position="28"/>
    </location>
</feature>
<keyword evidence="6" id="KW-0998">Cell outer membrane</keyword>
<gene>
    <name evidence="9" type="ORF">HMPREF1535_00362</name>
</gene>
<evidence type="ECO:0000256" key="8">
    <source>
        <dbReference type="SAM" id="SignalP"/>
    </source>
</evidence>
<dbReference type="STRING" id="927665.HMPREF1535_00362"/>
<name>A0A0F5JRT6_9BACT</name>
<dbReference type="PATRIC" id="fig|927665.4.peg.363"/>
<keyword evidence="4" id="KW-0472">Membrane</keyword>
<dbReference type="Proteomes" id="UP000033047">
    <property type="component" value="Unassembled WGS sequence"/>
</dbReference>
<dbReference type="InterPro" id="IPR014941">
    <property type="entry name" value="FimB/Mfa2/Mfa3"/>
</dbReference>
<dbReference type="HOGENOM" id="CLU_836375_0_0_10"/>
<dbReference type="EMBL" id="AQHV01000001">
    <property type="protein sequence ID" value="KKB60087.1"/>
    <property type="molecule type" value="Genomic_DNA"/>
</dbReference>
<evidence type="ECO:0000256" key="7">
    <source>
        <dbReference type="ARBA" id="ARBA00023288"/>
    </source>
</evidence>
<dbReference type="Gene3D" id="2.60.40.2100">
    <property type="match status" value="1"/>
</dbReference>
<keyword evidence="5" id="KW-0564">Palmitate</keyword>
<keyword evidence="7" id="KW-0449">Lipoprotein</keyword>
<comment type="subcellular location">
    <subcellularLocation>
        <location evidence="1">Cell outer membrane</location>
    </subcellularLocation>
</comment>
<organism evidence="9 10">
    <name type="scientific">Parabacteroides goldsteinii DSM 19448 = WAL 12034</name>
    <dbReference type="NCBI Taxonomy" id="927665"/>
    <lineage>
        <taxon>Bacteria</taxon>
        <taxon>Pseudomonadati</taxon>
        <taxon>Bacteroidota</taxon>
        <taxon>Bacteroidia</taxon>
        <taxon>Bacteroidales</taxon>
        <taxon>Tannerellaceae</taxon>
        <taxon>Parabacteroides</taxon>
    </lineage>
</organism>
<proteinExistence type="inferred from homology"/>
<evidence type="ECO:0000256" key="1">
    <source>
        <dbReference type="ARBA" id="ARBA00004442"/>
    </source>
</evidence>